<feature type="domain" description="4Fe-4S ferredoxin-type" evidence="16">
    <location>
        <begin position="535"/>
        <end position="563"/>
    </location>
</feature>
<dbReference type="PROSITE" id="PS00198">
    <property type="entry name" value="4FE4S_FER_1"/>
    <property type="match status" value="1"/>
</dbReference>
<evidence type="ECO:0000256" key="11">
    <source>
        <dbReference type="ARBA" id="ARBA00023014"/>
    </source>
</evidence>
<evidence type="ECO:0000256" key="12">
    <source>
        <dbReference type="ARBA" id="ARBA00030514"/>
    </source>
</evidence>
<dbReference type="InterPro" id="IPR017721">
    <property type="entry name" value="IorA"/>
</dbReference>
<dbReference type="GO" id="GO:0051539">
    <property type="term" value="F:4 iron, 4 sulfur cluster binding"/>
    <property type="evidence" value="ECO:0007669"/>
    <property type="project" value="UniProtKB-UniRule"/>
</dbReference>
<feature type="binding site" evidence="15">
    <location>
        <position position="544"/>
    </location>
    <ligand>
        <name>[4Fe-4S] cluster</name>
        <dbReference type="ChEBI" id="CHEBI:49883"/>
        <label>1</label>
    </ligand>
</feature>
<evidence type="ECO:0000256" key="14">
    <source>
        <dbReference type="PIRNR" id="PIRNR006439"/>
    </source>
</evidence>
<feature type="binding site" evidence="15">
    <location>
        <position position="577"/>
    </location>
    <ligand>
        <name>[4Fe-4S] cluster</name>
        <dbReference type="ChEBI" id="CHEBI:49883"/>
        <label>2</label>
    </ligand>
</feature>
<name>A0A1G9QKJ8_9FIRM</name>
<dbReference type="Gene3D" id="3.40.50.970">
    <property type="match status" value="2"/>
</dbReference>
<evidence type="ECO:0000256" key="1">
    <source>
        <dbReference type="ARBA" id="ARBA00002995"/>
    </source>
</evidence>
<gene>
    <name evidence="17" type="ORF">SAMN04488502_102208</name>
</gene>
<feature type="binding site" evidence="15">
    <location>
        <position position="555"/>
    </location>
    <ligand>
        <name>[4Fe-4S] cluster</name>
        <dbReference type="ChEBI" id="CHEBI:49883"/>
        <label>2</label>
    </ligand>
</feature>
<accession>A0A1G9QKJ8</accession>
<dbReference type="PANTHER" id="PTHR43710:SF5">
    <property type="entry name" value="INDOLEPYRUVATE FERREDOXIN OXIDOREDUCTASE ALPHA SUBUNIT"/>
    <property type="match status" value="1"/>
</dbReference>
<dbReference type="InterPro" id="IPR002880">
    <property type="entry name" value="Pyrv_Fd/Flavodoxin_OxRdtase_N"/>
</dbReference>
<evidence type="ECO:0000256" key="2">
    <source>
        <dbReference type="ARBA" id="ARBA00011238"/>
    </source>
</evidence>
<keyword evidence="6 14" id="KW-0004">4Fe-4S</keyword>
<proteinExistence type="predicted"/>
<evidence type="ECO:0000256" key="7">
    <source>
        <dbReference type="ARBA" id="ARBA00022723"/>
    </source>
</evidence>
<dbReference type="InterPro" id="IPR011766">
    <property type="entry name" value="TPP_enzyme_TPP-bd"/>
</dbReference>
<keyword evidence="8 14" id="KW-0249">Electron transport</keyword>
<keyword evidence="11 14" id="KW-0411">Iron-sulfur</keyword>
<dbReference type="GO" id="GO:0030976">
    <property type="term" value="F:thiamine pyrophosphate binding"/>
    <property type="evidence" value="ECO:0007669"/>
    <property type="project" value="InterPro"/>
</dbReference>
<dbReference type="SUPFAM" id="SSF52518">
    <property type="entry name" value="Thiamin diphosphate-binding fold (THDP-binding)"/>
    <property type="match status" value="2"/>
</dbReference>
<dbReference type="InterPro" id="IPR017896">
    <property type="entry name" value="4Fe4S_Fe-S-bd"/>
</dbReference>
<reference evidence="17 18" key="1">
    <citation type="submission" date="2016-10" db="EMBL/GenBank/DDBJ databases">
        <authorList>
            <person name="de Groot N.N."/>
        </authorList>
    </citation>
    <scope>NUCLEOTIDE SEQUENCE [LARGE SCALE GENOMIC DNA]</scope>
    <source>
        <strain evidence="17 18">DSM 1736</strain>
    </source>
</reference>
<dbReference type="PROSITE" id="PS51379">
    <property type="entry name" value="4FE4S_FER_2"/>
    <property type="match status" value="2"/>
</dbReference>
<dbReference type="Pfam" id="PF02775">
    <property type="entry name" value="TPP_enzyme_C"/>
    <property type="match status" value="1"/>
</dbReference>
<keyword evidence="9 14" id="KW-0560">Oxidoreductase</keyword>
<evidence type="ECO:0000256" key="6">
    <source>
        <dbReference type="ARBA" id="ARBA00022485"/>
    </source>
</evidence>
<dbReference type="NCBIfam" id="TIGR03336">
    <property type="entry name" value="IOR_alpha"/>
    <property type="match status" value="1"/>
</dbReference>
<evidence type="ECO:0000256" key="15">
    <source>
        <dbReference type="PIRSR" id="PIRSR006439-50"/>
    </source>
</evidence>
<dbReference type="STRING" id="146817.SAMN04488502_102208"/>
<feature type="binding site" evidence="15">
    <location>
        <position position="547"/>
    </location>
    <ligand>
        <name>[4Fe-4S] cluster</name>
        <dbReference type="ChEBI" id="CHEBI:49883"/>
        <label>1</label>
    </ligand>
</feature>
<evidence type="ECO:0000313" key="18">
    <source>
        <dbReference type="Proteomes" id="UP000214880"/>
    </source>
</evidence>
<dbReference type="CDD" id="cd07034">
    <property type="entry name" value="TPP_PYR_PFOR_IOR-alpha_like"/>
    <property type="match status" value="1"/>
</dbReference>
<dbReference type="Proteomes" id="UP000214880">
    <property type="component" value="Unassembled WGS sequence"/>
</dbReference>
<comment type="function">
    <text evidence="1 14">Catalyzes the ferredoxin-dependent oxidative decarboxylation of arylpyruvates.</text>
</comment>
<dbReference type="PANTHER" id="PTHR43710">
    <property type="entry name" value="2-HYDROXYACYL-COA LYASE"/>
    <property type="match status" value="1"/>
</dbReference>
<dbReference type="SUPFAM" id="SSF54862">
    <property type="entry name" value="4Fe-4S ferredoxins"/>
    <property type="match status" value="1"/>
</dbReference>
<dbReference type="InterPro" id="IPR045025">
    <property type="entry name" value="HACL1-like"/>
</dbReference>
<protein>
    <recommendedName>
        <fullName evidence="4 14">Indolepyruvate oxidoreductase subunit IorA</fullName>
        <shortName evidence="14">IOR</shortName>
        <ecNumber evidence="3 14">1.2.7.8</ecNumber>
    </recommendedName>
    <alternativeName>
        <fullName evidence="12 14">Indolepyruvate ferredoxin oxidoreductase subunit alpha</fullName>
    </alternativeName>
</protein>
<dbReference type="EC" id="1.2.7.8" evidence="3 14"/>
<organism evidence="17 18">
    <name type="scientific">Dendrosporobacter quercicolus</name>
    <dbReference type="NCBI Taxonomy" id="146817"/>
    <lineage>
        <taxon>Bacteria</taxon>
        <taxon>Bacillati</taxon>
        <taxon>Bacillota</taxon>
        <taxon>Negativicutes</taxon>
        <taxon>Selenomonadales</taxon>
        <taxon>Sporomusaceae</taxon>
        <taxon>Dendrosporobacter</taxon>
    </lineage>
</organism>
<sequence length="591" mass="64591">MAMKQLMTGNEAIARGAYEAGIRFAAAYPGTPSTEILENIALYKDDIVAEWAPNEKVALESAIGFSYAGGRAFASMKQVGLNVAADPLFSFAYTGGTGGIVIVTADEPGIHSSQTEQDNRYYAKIAKVPMLEPADSQQAKDMVVAGIQLSERYRVPVLIRMTTRVCHSKSIVERNEPVKANLAEYKKNIWQYTTIPAVSQLLRKELEKKLIDLHKESNDSPFNKIEWNDKKIGIIASGIACEYAKEVFKKEASYLCLGFTNPLPMEMITEFASAVDNLYLIEELEPYLEEQIKAAGIHCIGKDKVPNIGELSPHILRKAFKGIKRELIPTDSSKLVHRPPMLCAGCPHRGVFYVLGKRNDIFISGDIGCYGLGALPPLNAMDTCLCMGASISSGHGVAKAFKEYNIEKRSVCVIGDSTFFHSGMTGLLNVVYNASQTITIILDNRITGMTGHQDHPGTGFTAQGKPAKEANIEQIVRALGIEQVRAINPLNLKQMQAALEWALAFEAPSVIIARWPCALKKLSAKDKEEFDGCFTKCIVDQAVCTGCKKCVRIGCPALRFDKQKKQAFINATMCAGCGICAQICPIEAIVS</sequence>
<comment type="subunit">
    <text evidence="2">Heterodimer of the IorA and IorB subunits.</text>
</comment>
<dbReference type="PIRSF" id="PIRSF006439">
    <property type="entry name" value="Indolepyruvate_ferr_oxidored"/>
    <property type="match status" value="1"/>
</dbReference>
<dbReference type="Pfam" id="PF01855">
    <property type="entry name" value="POR_N"/>
    <property type="match status" value="1"/>
</dbReference>
<dbReference type="Pfam" id="PF13237">
    <property type="entry name" value="Fer4_10"/>
    <property type="match status" value="1"/>
</dbReference>
<feature type="binding site" evidence="15">
    <location>
        <position position="584"/>
    </location>
    <ligand>
        <name>[4Fe-4S] cluster</name>
        <dbReference type="ChEBI" id="CHEBI:49883"/>
        <label>1</label>
    </ligand>
</feature>
<evidence type="ECO:0000256" key="13">
    <source>
        <dbReference type="ARBA" id="ARBA00048332"/>
    </source>
</evidence>
<feature type="domain" description="4Fe-4S ferredoxin-type" evidence="16">
    <location>
        <begin position="565"/>
        <end position="591"/>
    </location>
</feature>
<comment type="catalytic activity">
    <reaction evidence="13 14">
        <text>indole-3-pyruvate + 2 oxidized [2Fe-2S]-[ferredoxin] + CoA = (indol-3-yl)acetyl-CoA + 2 reduced [2Fe-2S]-[ferredoxin] + CO2 + H(+)</text>
        <dbReference type="Rhea" id="RHEA:12645"/>
        <dbReference type="Rhea" id="RHEA-COMP:10000"/>
        <dbReference type="Rhea" id="RHEA-COMP:10001"/>
        <dbReference type="ChEBI" id="CHEBI:15378"/>
        <dbReference type="ChEBI" id="CHEBI:16526"/>
        <dbReference type="ChEBI" id="CHEBI:17640"/>
        <dbReference type="ChEBI" id="CHEBI:33737"/>
        <dbReference type="ChEBI" id="CHEBI:33738"/>
        <dbReference type="ChEBI" id="CHEBI:57271"/>
        <dbReference type="ChEBI" id="CHEBI:57287"/>
        <dbReference type="EC" id="1.2.7.8"/>
    </reaction>
</comment>
<dbReference type="GO" id="GO:0046872">
    <property type="term" value="F:metal ion binding"/>
    <property type="evidence" value="ECO:0007669"/>
    <property type="project" value="UniProtKB-UniRule"/>
</dbReference>
<evidence type="ECO:0000256" key="4">
    <source>
        <dbReference type="ARBA" id="ARBA00017710"/>
    </source>
</evidence>
<dbReference type="AlphaFoldDB" id="A0A1G9QKJ8"/>
<dbReference type="Gene3D" id="3.30.70.20">
    <property type="match status" value="1"/>
</dbReference>
<evidence type="ECO:0000259" key="16">
    <source>
        <dbReference type="PROSITE" id="PS51379"/>
    </source>
</evidence>
<feature type="binding site" evidence="15">
    <location>
        <position position="550"/>
    </location>
    <ligand>
        <name>[4Fe-4S] cluster</name>
        <dbReference type="ChEBI" id="CHEBI:49883"/>
        <label>1</label>
    </ligand>
</feature>
<comment type="cofactor">
    <cofactor evidence="14 15">
        <name>[4Fe-4S] cluster</name>
        <dbReference type="ChEBI" id="CHEBI:49883"/>
    </cofactor>
    <text evidence="14 15">Binds 2 [4Fe-4S] clusters. In this family the first cluster has a non-standard and varying [4Fe-4S] binding motif CX(2)CX(2)CX(4-5)CP.</text>
</comment>
<evidence type="ECO:0000256" key="9">
    <source>
        <dbReference type="ARBA" id="ARBA00023002"/>
    </source>
</evidence>
<dbReference type="InterPro" id="IPR009014">
    <property type="entry name" value="Transketo_C/PFOR_II"/>
</dbReference>
<keyword evidence="18" id="KW-1185">Reference proteome</keyword>
<dbReference type="GO" id="GO:0043805">
    <property type="term" value="F:indolepyruvate ferredoxin oxidoreductase activity"/>
    <property type="evidence" value="ECO:0007669"/>
    <property type="project" value="UniProtKB-UniRule"/>
</dbReference>
<keyword evidence="7 14" id="KW-0479">Metal-binding</keyword>
<keyword evidence="5 14" id="KW-0813">Transport</keyword>
<dbReference type="InterPro" id="IPR017900">
    <property type="entry name" value="4Fe4S_Fe_S_CS"/>
</dbReference>
<evidence type="ECO:0000256" key="10">
    <source>
        <dbReference type="ARBA" id="ARBA00023004"/>
    </source>
</evidence>
<dbReference type="FunFam" id="3.40.50.970:FF:000039">
    <property type="entry name" value="Indolepyruvate oxidoreductase subunit IorA"/>
    <property type="match status" value="1"/>
</dbReference>
<feature type="binding site" evidence="15">
    <location>
        <position position="580"/>
    </location>
    <ligand>
        <name>[4Fe-4S] cluster</name>
        <dbReference type="ChEBI" id="CHEBI:49883"/>
        <label>2</label>
    </ligand>
</feature>
<dbReference type="InterPro" id="IPR029061">
    <property type="entry name" value="THDP-binding"/>
</dbReference>
<evidence type="ECO:0000256" key="3">
    <source>
        <dbReference type="ARBA" id="ARBA00012812"/>
    </source>
</evidence>
<evidence type="ECO:0000256" key="5">
    <source>
        <dbReference type="ARBA" id="ARBA00022448"/>
    </source>
</evidence>
<dbReference type="SUPFAM" id="SSF52922">
    <property type="entry name" value="TK C-terminal domain-like"/>
    <property type="match status" value="1"/>
</dbReference>
<dbReference type="CDD" id="cd02008">
    <property type="entry name" value="TPP_IOR_alpha"/>
    <property type="match status" value="1"/>
</dbReference>
<dbReference type="EMBL" id="FNHB01000002">
    <property type="protein sequence ID" value="SDM11440.1"/>
    <property type="molecule type" value="Genomic_DNA"/>
</dbReference>
<evidence type="ECO:0000313" key="17">
    <source>
        <dbReference type="EMBL" id="SDM11440.1"/>
    </source>
</evidence>
<keyword evidence="10 14" id="KW-0408">Iron</keyword>
<evidence type="ECO:0000256" key="8">
    <source>
        <dbReference type="ARBA" id="ARBA00022982"/>
    </source>
</evidence>
<keyword evidence="17" id="KW-0670">Pyruvate</keyword>
<feature type="binding site" evidence="15">
    <location>
        <position position="574"/>
    </location>
    <ligand>
        <name>[4Fe-4S] cluster</name>
        <dbReference type="ChEBI" id="CHEBI:49883"/>
        <label>2</label>
    </ligand>
</feature>